<gene>
    <name evidence="9" type="primary">LOC108625088</name>
</gene>
<evidence type="ECO:0000256" key="5">
    <source>
        <dbReference type="ARBA" id="ARBA00023136"/>
    </source>
</evidence>
<feature type="transmembrane region" description="Helical" evidence="6">
    <location>
        <begin position="60"/>
        <end position="80"/>
    </location>
</feature>
<keyword evidence="5 6" id="KW-0472">Membrane</keyword>
<dbReference type="GO" id="GO:0046839">
    <property type="term" value="P:phospholipid dephosphorylation"/>
    <property type="evidence" value="ECO:0007669"/>
    <property type="project" value="TreeGrafter"/>
</dbReference>
<dbReference type="GO" id="GO:0008195">
    <property type="term" value="F:phosphatidate phosphatase activity"/>
    <property type="evidence" value="ECO:0007669"/>
    <property type="project" value="TreeGrafter"/>
</dbReference>
<dbReference type="KEGG" id="ccal:108625088"/>
<dbReference type="Pfam" id="PF01569">
    <property type="entry name" value="PAP2"/>
    <property type="match status" value="1"/>
</dbReference>
<comment type="similarity">
    <text evidence="2">Belongs to the PA-phosphatase related phosphoesterase family.</text>
</comment>
<dbReference type="Gene3D" id="1.20.144.10">
    <property type="entry name" value="Phosphatidic acid phosphatase type 2/haloperoxidase"/>
    <property type="match status" value="1"/>
</dbReference>
<dbReference type="PANTHER" id="PTHR10165:SF197">
    <property type="entry name" value="FI04477P-RELATED"/>
    <property type="match status" value="1"/>
</dbReference>
<evidence type="ECO:0000256" key="3">
    <source>
        <dbReference type="ARBA" id="ARBA00022692"/>
    </source>
</evidence>
<keyword evidence="3 6" id="KW-0812">Transmembrane</keyword>
<dbReference type="GO" id="GO:0007165">
    <property type="term" value="P:signal transduction"/>
    <property type="evidence" value="ECO:0007669"/>
    <property type="project" value="TreeGrafter"/>
</dbReference>
<dbReference type="InterPro" id="IPR043216">
    <property type="entry name" value="PAP-like"/>
</dbReference>
<organism evidence="8 9">
    <name type="scientific">Ceratina calcarata</name>
    <dbReference type="NCBI Taxonomy" id="156304"/>
    <lineage>
        <taxon>Eukaryota</taxon>
        <taxon>Metazoa</taxon>
        <taxon>Ecdysozoa</taxon>
        <taxon>Arthropoda</taxon>
        <taxon>Hexapoda</taxon>
        <taxon>Insecta</taxon>
        <taxon>Pterygota</taxon>
        <taxon>Neoptera</taxon>
        <taxon>Endopterygota</taxon>
        <taxon>Hymenoptera</taxon>
        <taxon>Apocrita</taxon>
        <taxon>Aculeata</taxon>
        <taxon>Apoidea</taxon>
        <taxon>Anthophila</taxon>
        <taxon>Apidae</taxon>
        <taxon>Ceratina</taxon>
        <taxon>Zadontomerus</taxon>
    </lineage>
</organism>
<evidence type="ECO:0000256" key="6">
    <source>
        <dbReference type="SAM" id="Phobius"/>
    </source>
</evidence>
<dbReference type="GO" id="GO:0006644">
    <property type="term" value="P:phospholipid metabolic process"/>
    <property type="evidence" value="ECO:0007669"/>
    <property type="project" value="InterPro"/>
</dbReference>
<protein>
    <submittedName>
        <fullName evidence="9">Phosphatidate phosphatase isoform X1</fullName>
    </submittedName>
</protein>
<proteinExistence type="inferred from homology"/>
<accession>A0AAJ7IZ97</accession>
<dbReference type="GO" id="GO:0005886">
    <property type="term" value="C:plasma membrane"/>
    <property type="evidence" value="ECO:0007669"/>
    <property type="project" value="TreeGrafter"/>
</dbReference>
<dbReference type="RefSeq" id="XP_017880304.1">
    <property type="nucleotide sequence ID" value="XM_018024815.2"/>
</dbReference>
<comment type="subcellular location">
    <subcellularLocation>
        <location evidence="1">Membrane</location>
        <topology evidence="1">Multi-pass membrane protein</topology>
    </subcellularLocation>
</comment>
<keyword evidence="4 6" id="KW-1133">Transmembrane helix</keyword>
<evidence type="ECO:0000256" key="2">
    <source>
        <dbReference type="ARBA" id="ARBA00008816"/>
    </source>
</evidence>
<keyword evidence="8" id="KW-1185">Reference proteome</keyword>
<feature type="transmembrane region" description="Helical" evidence="6">
    <location>
        <begin position="12"/>
        <end position="33"/>
    </location>
</feature>
<dbReference type="CTD" id="35966"/>
<dbReference type="InterPro" id="IPR036938">
    <property type="entry name" value="PAP2/HPO_sf"/>
</dbReference>
<dbReference type="InterPro" id="IPR000326">
    <property type="entry name" value="PAP2/HPO"/>
</dbReference>
<dbReference type="AlphaFoldDB" id="A0AAJ7IZ97"/>
<dbReference type="Proteomes" id="UP000694925">
    <property type="component" value="Unplaced"/>
</dbReference>
<evidence type="ECO:0000313" key="8">
    <source>
        <dbReference type="Proteomes" id="UP000694925"/>
    </source>
</evidence>
<evidence type="ECO:0000313" key="9">
    <source>
        <dbReference type="RefSeq" id="XP_017880304.1"/>
    </source>
</evidence>
<evidence type="ECO:0000256" key="1">
    <source>
        <dbReference type="ARBA" id="ARBA00004141"/>
    </source>
</evidence>
<dbReference type="GeneID" id="108625088"/>
<evidence type="ECO:0000256" key="4">
    <source>
        <dbReference type="ARBA" id="ARBA00022989"/>
    </source>
</evidence>
<feature type="transmembrane region" description="Helical" evidence="6">
    <location>
        <begin position="238"/>
        <end position="260"/>
    </location>
</feature>
<sequence length="310" mass="35518">MDRSSKMILRKIIIDFVCLLIVGLAVLLFFLFAKPYKRGFFCNDESLSHPFHSSTVTSTMLYVIGLFLPICTMIACEYLYTRHSNADSSKILFGYNIPTWMWGAYEKIGIFGFGAATCVLITDIAKYTIGRLRPHFMTLCVPNVNCSLIENQHRYIENYSCTENISARLLKEIRLSFPSGHSSFSAYTMIYLAMYLQLRMTWKGSRLLKHFLQLMCLSMAWFTALSRVSDYKHHWSDVLAGSTLGTIVALVVANCVADLFKQRSHCLMDEKHRAADYETGGGTQDSIDEDPEQLKDRSWRSHIKHYCNIL</sequence>
<dbReference type="SMART" id="SM00014">
    <property type="entry name" value="acidPPc"/>
    <property type="match status" value="1"/>
</dbReference>
<name>A0AAJ7IZ97_9HYME</name>
<feature type="transmembrane region" description="Helical" evidence="6">
    <location>
        <begin position="210"/>
        <end position="226"/>
    </location>
</feature>
<evidence type="ECO:0000259" key="7">
    <source>
        <dbReference type="SMART" id="SM00014"/>
    </source>
</evidence>
<dbReference type="CDD" id="cd03384">
    <property type="entry name" value="PAP2_wunen"/>
    <property type="match status" value="1"/>
</dbReference>
<dbReference type="SUPFAM" id="SSF48317">
    <property type="entry name" value="Acid phosphatase/Vanadium-dependent haloperoxidase"/>
    <property type="match status" value="1"/>
</dbReference>
<feature type="domain" description="Phosphatidic acid phosphatase type 2/haloperoxidase" evidence="7">
    <location>
        <begin position="108"/>
        <end position="253"/>
    </location>
</feature>
<dbReference type="PANTHER" id="PTHR10165">
    <property type="entry name" value="LIPID PHOSPHATE PHOSPHATASE"/>
    <property type="match status" value="1"/>
</dbReference>
<reference evidence="9" key="1">
    <citation type="submission" date="2025-08" db="UniProtKB">
        <authorList>
            <consortium name="RefSeq"/>
        </authorList>
    </citation>
    <scope>IDENTIFICATION</scope>
    <source>
        <tissue evidence="9">Whole body</tissue>
    </source>
</reference>